<evidence type="ECO:0000256" key="7">
    <source>
        <dbReference type="SAM" id="Phobius"/>
    </source>
</evidence>
<reference evidence="9" key="3">
    <citation type="submission" date="2025-09" db="UniProtKB">
        <authorList>
            <consortium name="Ensembl"/>
        </authorList>
    </citation>
    <scope>IDENTIFICATION</scope>
</reference>
<dbReference type="Proteomes" id="UP000002280">
    <property type="component" value="Chromosome 3"/>
</dbReference>
<dbReference type="STRING" id="13616.ENSMODP00000011200"/>
<dbReference type="Pfam" id="PF07686">
    <property type="entry name" value="V-set"/>
    <property type="match status" value="1"/>
</dbReference>
<evidence type="ECO:0000256" key="3">
    <source>
        <dbReference type="ARBA" id="ARBA00022989"/>
    </source>
</evidence>
<dbReference type="GeneTree" id="ENSGT00940000153527"/>
<dbReference type="InterPro" id="IPR036179">
    <property type="entry name" value="Ig-like_dom_sf"/>
</dbReference>
<dbReference type="InParanoid" id="F7BQG4"/>
<dbReference type="GO" id="GO:0009897">
    <property type="term" value="C:external side of plasma membrane"/>
    <property type="evidence" value="ECO:0000318"/>
    <property type="project" value="GO_Central"/>
</dbReference>
<dbReference type="GO" id="GO:0005102">
    <property type="term" value="F:signaling receptor binding"/>
    <property type="evidence" value="ECO:0000318"/>
    <property type="project" value="GO_Central"/>
</dbReference>
<dbReference type="InterPro" id="IPR003599">
    <property type="entry name" value="Ig_sub"/>
</dbReference>
<dbReference type="PANTHER" id="PTHR24100">
    <property type="entry name" value="BUTYROPHILIN"/>
    <property type="match status" value="1"/>
</dbReference>
<comment type="subcellular location">
    <subcellularLocation>
        <location evidence="1">Membrane</location>
    </subcellularLocation>
</comment>
<dbReference type="PANTHER" id="PTHR24100:SF71">
    <property type="entry name" value="MYELIN-OLIGODENDROCYTE GLYCOPROTEIN"/>
    <property type="match status" value="1"/>
</dbReference>
<dbReference type="PROSITE" id="PS50835">
    <property type="entry name" value="IG_LIKE"/>
    <property type="match status" value="1"/>
</dbReference>
<evidence type="ECO:0000256" key="1">
    <source>
        <dbReference type="ARBA" id="ARBA00004370"/>
    </source>
</evidence>
<name>F7BQG4_MONDO</name>
<evidence type="ECO:0000259" key="8">
    <source>
        <dbReference type="PROSITE" id="PS50835"/>
    </source>
</evidence>
<keyword evidence="4 7" id="KW-0472">Membrane</keyword>
<evidence type="ECO:0000313" key="10">
    <source>
        <dbReference type="Proteomes" id="UP000002280"/>
    </source>
</evidence>
<dbReference type="GO" id="GO:0001817">
    <property type="term" value="P:regulation of cytokine production"/>
    <property type="evidence" value="ECO:0000318"/>
    <property type="project" value="GO_Central"/>
</dbReference>
<dbReference type="Gene3D" id="2.60.40.10">
    <property type="entry name" value="Immunoglobulins"/>
    <property type="match status" value="1"/>
</dbReference>
<dbReference type="OMA" id="FLERGNC"/>
<reference evidence="9 10" key="1">
    <citation type="journal article" date="2007" name="Nature">
        <title>Genome of the marsupial Monodelphis domestica reveals innovation in non-coding sequences.</title>
        <authorList>
            <person name="Mikkelsen T.S."/>
            <person name="Wakefield M.J."/>
            <person name="Aken B."/>
            <person name="Amemiya C.T."/>
            <person name="Chang J.L."/>
            <person name="Duke S."/>
            <person name="Garber M."/>
            <person name="Gentles A.J."/>
            <person name="Goodstadt L."/>
            <person name="Heger A."/>
            <person name="Jurka J."/>
            <person name="Kamal M."/>
            <person name="Mauceli E."/>
            <person name="Searle S.M."/>
            <person name="Sharpe T."/>
            <person name="Baker M.L."/>
            <person name="Batzer M.A."/>
            <person name="Benos P.V."/>
            <person name="Belov K."/>
            <person name="Clamp M."/>
            <person name="Cook A."/>
            <person name="Cuff J."/>
            <person name="Das R."/>
            <person name="Davidow L."/>
            <person name="Deakin J.E."/>
            <person name="Fazzari M.J."/>
            <person name="Glass J.L."/>
            <person name="Grabherr M."/>
            <person name="Greally J.M."/>
            <person name="Gu W."/>
            <person name="Hore T.A."/>
            <person name="Huttley G.A."/>
            <person name="Kleber M."/>
            <person name="Jirtle R.L."/>
            <person name="Koina E."/>
            <person name="Lee J.T."/>
            <person name="Mahony S."/>
            <person name="Marra M.A."/>
            <person name="Miller R.D."/>
            <person name="Nicholls R.D."/>
            <person name="Oda M."/>
            <person name="Papenfuss A.T."/>
            <person name="Parra Z.E."/>
            <person name="Pollock D.D."/>
            <person name="Ray D.A."/>
            <person name="Schein J.E."/>
            <person name="Speed T.P."/>
            <person name="Thompson K."/>
            <person name="VandeBerg J.L."/>
            <person name="Wade C.M."/>
            <person name="Walker J.A."/>
            <person name="Waters P.D."/>
            <person name="Webber C."/>
            <person name="Weidman J.R."/>
            <person name="Xie X."/>
            <person name="Zody M.C."/>
            <person name="Baldwin J."/>
            <person name="Abdouelleil A."/>
            <person name="Abdulkadir J."/>
            <person name="Abebe A."/>
            <person name="Abera B."/>
            <person name="Abreu J."/>
            <person name="Acer S.C."/>
            <person name="Aftuck L."/>
            <person name="Alexander A."/>
            <person name="An P."/>
            <person name="Anderson E."/>
            <person name="Anderson S."/>
            <person name="Arachi H."/>
            <person name="Azer M."/>
            <person name="Bachantsang P."/>
            <person name="Barry A."/>
            <person name="Bayul T."/>
            <person name="Berlin A."/>
            <person name="Bessette D."/>
            <person name="Bloom T."/>
            <person name="Bloom T."/>
            <person name="Boguslavskiy L."/>
            <person name="Bonnet C."/>
            <person name="Boukhgalter B."/>
            <person name="Bourzgui I."/>
            <person name="Brown A."/>
            <person name="Cahill P."/>
            <person name="Channer S."/>
            <person name="Cheshatsang Y."/>
            <person name="Chuda L."/>
            <person name="Citroen M."/>
            <person name="Collymore A."/>
            <person name="Cooke P."/>
            <person name="Costello M."/>
            <person name="D'Aco K."/>
            <person name="Daza R."/>
            <person name="De Haan G."/>
            <person name="DeGray S."/>
            <person name="DeMaso C."/>
            <person name="Dhargay N."/>
            <person name="Dooley K."/>
            <person name="Dooley E."/>
            <person name="Doricent M."/>
            <person name="Dorje P."/>
            <person name="Dorjee K."/>
            <person name="Dupes A."/>
            <person name="Elong R."/>
            <person name="Falk J."/>
            <person name="Farina A."/>
            <person name="Faro S."/>
            <person name="Ferguson D."/>
            <person name="Fisher S."/>
            <person name="Foley C.D."/>
            <person name="Franke A."/>
            <person name="Friedrich D."/>
            <person name="Gadbois L."/>
            <person name="Gearin G."/>
            <person name="Gearin C.R."/>
            <person name="Giannoukos G."/>
            <person name="Goode T."/>
            <person name="Graham J."/>
            <person name="Grandbois E."/>
            <person name="Grewal S."/>
            <person name="Gyaltsen K."/>
            <person name="Hafez N."/>
            <person name="Hagos B."/>
            <person name="Hall J."/>
            <person name="Henson C."/>
            <person name="Hollinger A."/>
            <person name="Honan T."/>
            <person name="Huard M.D."/>
            <person name="Hughes L."/>
            <person name="Hurhula B."/>
            <person name="Husby M.E."/>
            <person name="Kamat A."/>
            <person name="Kanga B."/>
            <person name="Kashin S."/>
            <person name="Khazanovich D."/>
            <person name="Kisner P."/>
            <person name="Lance K."/>
            <person name="Lara M."/>
            <person name="Lee W."/>
            <person name="Lennon N."/>
            <person name="Letendre F."/>
            <person name="LeVine R."/>
            <person name="Lipovsky A."/>
            <person name="Liu X."/>
            <person name="Liu J."/>
            <person name="Liu S."/>
            <person name="Lokyitsang T."/>
            <person name="Lokyitsang Y."/>
            <person name="Lubonja R."/>
            <person name="Lui A."/>
            <person name="MacDonald P."/>
            <person name="Magnisalis V."/>
            <person name="Maru K."/>
            <person name="Matthews C."/>
            <person name="McCusker W."/>
            <person name="McDonough S."/>
            <person name="Mehta T."/>
            <person name="Meldrim J."/>
            <person name="Meneus L."/>
            <person name="Mihai O."/>
            <person name="Mihalev A."/>
            <person name="Mihova T."/>
            <person name="Mittelman R."/>
            <person name="Mlenga V."/>
            <person name="Montmayeur A."/>
            <person name="Mulrain L."/>
            <person name="Navidi A."/>
            <person name="Naylor J."/>
            <person name="Negash T."/>
            <person name="Nguyen T."/>
            <person name="Nguyen N."/>
            <person name="Nicol R."/>
            <person name="Norbu C."/>
            <person name="Norbu N."/>
            <person name="Novod N."/>
            <person name="O'Neill B."/>
            <person name="Osman S."/>
            <person name="Markiewicz E."/>
            <person name="Oyono O.L."/>
            <person name="Patti C."/>
            <person name="Phunkhang P."/>
            <person name="Pierre F."/>
            <person name="Priest M."/>
            <person name="Raghuraman S."/>
            <person name="Rege F."/>
            <person name="Reyes R."/>
            <person name="Rise C."/>
            <person name="Rogov P."/>
            <person name="Ross K."/>
            <person name="Ryan E."/>
            <person name="Settipalli S."/>
            <person name="Shea T."/>
            <person name="Sherpa N."/>
            <person name="Shi L."/>
            <person name="Shih D."/>
            <person name="Sparrow T."/>
            <person name="Spaulding J."/>
            <person name="Stalker J."/>
            <person name="Stange-Thomann N."/>
            <person name="Stavropoulos S."/>
            <person name="Stone C."/>
            <person name="Strader C."/>
            <person name="Tesfaye S."/>
            <person name="Thomson T."/>
            <person name="Thoulutsang Y."/>
            <person name="Thoulutsang D."/>
            <person name="Topham K."/>
            <person name="Topping I."/>
            <person name="Tsamla T."/>
            <person name="Vassiliev H."/>
            <person name="Vo A."/>
            <person name="Wangchuk T."/>
            <person name="Wangdi T."/>
            <person name="Weiand M."/>
            <person name="Wilkinson J."/>
            <person name="Wilson A."/>
            <person name="Yadav S."/>
            <person name="Young G."/>
            <person name="Yu Q."/>
            <person name="Zembek L."/>
            <person name="Zhong D."/>
            <person name="Zimmer A."/>
            <person name="Zwirko Z."/>
            <person name="Jaffe D.B."/>
            <person name="Alvarez P."/>
            <person name="Brockman W."/>
            <person name="Butler J."/>
            <person name="Chin C."/>
            <person name="Gnerre S."/>
            <person name="MacCallum I."/>
            <person name="Graves J.A."/>
            <person name="Ponting C.P."/>
            <person name="Breen M."/>
            <person name="Samollow P.B."/>
            <person name="Lander E.S."/>
            <person name="Lindblad-Toh K."/>
        </authorList>
    </citation>
    <scope>NUCLEOTIDE SEQUENCE [LARGE SCALE GENOMIC DNA]</scope>
</reference>
<protein>
    <recommendedName>
        <fullName evidence="8">Ig-like domain-containing protein</fullName>
    </recommendedName>
</protein>
<dbReference type="SMART" id="SM00409">
    <property type="entry name" value="IG"/>
    <property type="match status" value="1"/>
</dbReference>
<evidence type="ECO:0000313" key="9">
    <source>
        <dbReference type="Ensembl" id="ENSMODP00000011200.3"/>
    </source>
</evidence>
<dbReference type="AlphaFoldDB" id="F7BQG4"/>
<evidence type="ECO:0000256" key="2">
    <source>
        <dbReference type="ARBA" id="ARBA00022692"/>
    </source>
</evidence>
<keyword evidence="3 7" id="KW-1133">Transmembrane helix</keyword>
<sequence>LSSLVSSIGSAPFSFQMPSSQFSQFSVIGPIEPIRAWVGRMADLPCYLSPQKNAQAMKVIWFQSLEIVHHYEDGQDKFDNQSPKFQGRTELVKDAITRGNVTLRIWNITAADKGHYKCHFDDGLYQEEAGIELLVSVIIIISGILVSITIIIISIVIISKTIIKLCIPSKHPKKGSTFHHIVALLPTEVASNGLIFGFLERGNCRWFIIMPTF</sequence>
<dbReference type="CDD" id="cd05713">
    <property type="entry name" value="IgV_MOG_like"/>
    <property type="match status" value="1"/>
</dbReference>
<evidence type="ECO:0000256" key="4">
    <source>
        <dbReference type="ARBA" id="ARBA00023136"/>
    </source>
</evidence>
<reference evidence="9" key="2">
    <citation type="submission" date="2025-08" db="UniProtKB">
        <authorList>
            <consortium name="Ensembl"/>
        </authorList>
    </citation>
    <scope>IDENTIFICATION</scope>
</reference>
<keyword evidence="10" id="KW-1185">Reference proteome</keyword>
<dbReference type="InterPro" id="IPR050504">
    <property type="entry name" value="IgSF_BTN/MOG"/>
</dbReference>
<evidence type="ECO:0000256" key="6">
    <source>
        <dbReference type="ARBA" id="ARBA00023319"/>
    </source>
</evidence>
<dbReference type="HOGENOM" id="CLU_032563_0_0_1"/>
<dbReference type="GO" id="GO:0050852">
    <property type="term" value="P:T cell receptor signaling pathway"/>
    <property type="evidence" value="ECO:0000318"/>
    <property type="project" value="GO_Central"/>
</dbReference>
<dbReference type="InterPro" id="IPR007110">
    <property type="entry name" value="Ig-like_dom"/>
</dbReference>
<dbReference type="Ensembl" id="ENSMODT00000011417.3">
    <property type="protein sequence ID" value="ENSMODP00000011200.3"/>
    <property type="gene ID" value="ENSMODG00000008983.3"/>
</dbReference>
<keyword evidence="6" id="KW-0393">Immunoglobulin domain</keyword>
<keyword evidence="2 7" id="KW-0812">Transmembrane</keyword>
<dbReference type="InterPro" id="IPR013106">
    <property type="entry name" value="Ig_V-set"/>
</dbReference>
<dbReference type="FunFam" id="2.60.40.10:FF:000183">
    <property type="entry name" value="Myelin-oligodendrocyte glycoprotein"/>
    <property type="match status" value="1"/>
</dbReference>
<proteinExistence type="predicted"/>
<dbReference type="Bgee" id="ENSMODG00000008983">
    <property type="expression patterns" value="Expressed in blood"/>
</dbReference>
<keyword evidence="5" id="KW-1015">Disulfide bond</keyword>
<evidence type="ECO:0000256" key="5">
    <source>
        <dbReference type="ARBA" id="ARBA00023157"/>
    </source>
</evidence>
<feature type="domain" description="Ig-like" evidence="8">
    <location>
        <begin position="18"/>
        <end position="136"/>
    </location>
</feature>
<accession>F7BQG4</accession>
<feature type="transmembrane region" description="Helical" evidence="7">
    <location>
        <begin position="133"/>
        <end position="158"/>
    </location>
</feature>
<dbReference type="SUPFAM" id="SSF48726">
    <property type="entry name" value="Immunoglobulin"/>
    <property type="match status" value="1"/>
</dbReference>
<dbReference type="InterPro" id="IPR013783">
    <property type="entry name" value="Ig-like_fold"/>
</dbReference>
<organism evidence="9 10">
    <name type="scientific">Monodelphis domestica</name>
    <name type="common">Gray short-tailed opossum</name>
    <dbReference type="NCBI Taxonomy" id="13616"/>
    <lineage>
        <taxon>Eukaryota</taxon>
        <taxon>Metazoa</taxon>
        <taxon>Chordata</taxon>
        <taxon>Craniata</taxon>
        <taxon>Vertebrata</taxon>
        <taxon>Euteleostomi</taxon>
        <taxon>Mammalia</taxon>
        <taxon>Metatheria</taxon>
        <taxon>Didelphimorphia</taxon>
        <taxon>Didelphidae</taxon>
        <taxon>Monodelphis</taxon>
    </lineage>
</organism>
<dbReference type="SMART" id="SM00406">
    <property type="entry name" value="IGv"/>
    <property type="match status" value="1"/>
</dbReference>
<dbReference type="eggNOG" id="ENOG502QSRZ">
    <property type="taxonomic scope" value="Eukaryota"/>
</dbReference>